<proteinExistence type="predicted"/>
<protein>
    <recommendedName>
        <fullName evidence="1">Transposable element P transposase-like GTP-binding insertion domain-containing protein</fullName>
    </recommendedName>
</protein>
<dbReference type="EMBL" id="JBAMIC010000002">
    <property type="protein sequence ID" value="KAK7112314.1"/>
    <property type="molecule type" value="Genomic_DNA"/>
</dbReference>
<evidence type="ECO:0000259" key="1">
    <source>
        <dbReference type="Pfam" id="PF21788"/>
    </source>
</evidence>
<organism evidence="2 3">
    <name type="scientific">Littorina saxatilis</name>
    <dbReference type="NCBI Taxonomy" id="31220"/>
    <lineage>
        <taxon>Eukaryota</taxon>
        <taxon>Metazoa</taxon>
        <taxon>Spiralia</taxon>
        <taxon>Lophotrochozoa</taxon>
        <taxon>Mollusca</taxon>
        <taxon>Gastropoda</taxon>
        <taxon>Caenogastropoda</taxon>
        <taxon>Littorinimorpha</taxon>
        <taxon>Littorinoidea</taxon>
        <taxon>Littorinidae</taxon>
        <taxon>Littorina</taxon>
    </lineage>
</organism>
<dbReference type="Proteomes" id="UP001374579">
    <property type="component" value="Unassembled WGS sequence"/>
</dbReference>
<feature type="domain" description="Transposable element P transposase-like GTP-binding insertion" evidence="1">
    <location>
        <begin position="1"/>
        <end position="54"/>
    </location>
</feature>
<name>A0AAN9BWE0_9CAEN</name>
<reference evidence="2 3" key="1">
    <citation type="submission" date="2024-02" db="EMBL/GenBank/DDBJ databases">
        <title>Chromosome-scale genome assembly of the rough periwinkle Littorina saxatilis.</title>
        <authorList>
            <person name="De Jode A."/>
            <person name="Faria R."/>
            <person name="Formenti G."/>
            <person name="Sims Y."/>
            <person name="Smith T.P."/>
            <person name="Tracey A."/>
            <person name="Wood J.M.D."/>
            <person name="Zagrodzka Z.B."/>
            <person name="Johannesson K."/>
            <person name="Butlin R.K."/>
            <person name="Leder E.H."/>
        </authorList>
    </citation>
    <scope>NUCLEOTIDE SEQUENCE [LARGE SCALE GENOMIC DNA]</scope>
    <source>
        <strain evidence="2">Snail1</strain>
        <tissue evidence="2">Muscle</tissue>
    </source>
</reference>
<evidence type="ECO:0000313" key="3">
    <source>
        <dbReference type="Proteomes" id="UP001374579"/>
    </source>
</evidence>
<sequence length="211" mass="24544">MSVRLAAQVLSRSVGLVMQSYGSEECQETAKFILYMDRFFDCLNGRSASEAAEKKKPDLRPYTHKDDPRFEFFDEFLTYLNEWKASVLTRQGNFTQIEKSKMFLTHQTFKGLVMTIKSFKEVVPFLFDNGVDFVLSNKFCQDPLEAHFGRHRGFDQRSDNPTLHVFGYQENKIRLQRSLAMIITPKGNVEKKKRKNEPVVISTSPLKKRKL</sequence>
<dbReference type="AlphaFoldDB" id="A0AAN9BWE0"/>
<evidence type="ECO:0000313" key="2">
    <source>
        <dbReference type="EMBL" id="KAK7112314.1"/>
    </source>
</evidence>
<accession>A0AAN9BWE0</accession>
<gene>
    <name evidence="2" type="ORF">V1264_011785</name>
</gene>
<dbReference type="Pfam" id="PF21788">
    <property type="entry name" value="TNP-like_GBD"/>
    <property type="match status" value="1"/>
</dbReference>
<comment type="caution">
    <text evidence="2">The sequence shown here is derived from an EMBL/GenBank/DDBJ whole genome shotgun (WGS) entry which is preliminary data.</text>
</comment>
<dbReference type="InterPro" id="IPR048366">
    <property type="entry name" value="TNP-like_GBD"/>
</dbReference>
<keyword evidence="3" id="KW-1185">Reference proteome</keyword>